<proteinExistence type="predicted"/>
<name>A0ABU9AX04_9BACT</name>
<feature type="region of interest" description="Disordered" evidence="1">
    <location>
        <begin position="23"/>
        <end position="67"/>
    </location>
</feature>
<accession>A0ABU9AX04</accession>
<sequence>MTRSIQFPAAVLSSLLLFSACEKKSESTASSTSPDKESPGTPGKSTKTERHGGTRAEREAEAKTKLREDFEAAAKITDPADREKALAAVAWDAIDTDRELAEKAFAALTPGSEESRKLVAHFAMRLADENPETALEWARNLDEGEREDAVGRVISVIAATDPTRAAALATEEVPEGPQRDRTVVQVVQRWSQKAPSEAGMWVTSLPEGGGRKGALINLARTWSQADASGFANWASTQEAKLPEMAFAVATLLRTMPDEEQRKKQLATFTDPAFRQRVEAEYKKTTLQLPPMGKPPGGLAPQK</sequence>
<dbReference type="RefSeq" id="WP_341405831.1">
    <property type="nucleotide sequence ID" value="NZ_JBBUKT010000006.1"/>
</dbReference>
<keyword evidence="3" id="KW-1185">Reference proteome</keyword>
<dbReference type="EMBL" id="JBBUKT010000006">
    <property type="protein sequence ID" value="MEK7952073.1"/>
    <property type="molecule type" value="Genomic_DNA"/>
</dbReference>
<organism evidence="2 3">
    <name type="scientific">Luteolibacter soli</name>
    <dbReference type="NCBI Taxonomy" id="3135280"/>
    <lineage>
        <taxon>Bacteria</taxon>
        <taxon>Pseudomonadati</taxon>
        <taxon>Verrucomicrobiota</taxon>
        <taxon>Verrucomicrobiia</taxon>
        <taxon>Verrucomicrobiales</taxon>
        <taxon>Verrucomicrobiaceae</taxon>
        <taxon>Luteolibacter</taxon>
    </lineage>
</organism>
<evidence type="ECO:0008006" key="4">
    <source>
        <dbReference type="Google" id="ProtNLM"/>
    </source>
</evidence>
<evidence type="ECO:0000313" key="2">
    <source>
        <dbReference type="EMBL" id="MEK7952073.1"/>
    </source>
</evidence>
<dbReference type="PROSITE" id="PS51257">
    <property type="entry name" value="PROKAR_LIPOPROTEIN"/>
    <property type="match status" value="1"/>
</dbReference>
<protein>
    <recommendedName>
        <fullName evidence="4">HEAT repeat domain-containing protein</fullName>
    </recommendedName>
</protein>
<dbReference type="Proteomes" id="UP001371305">
    <property type="component" value="Unassembled WGS sequence"/>
</dbReference>
<gene>
    <name evidence="2" type="ORF">WKV53_16285</name>
</gene>
<evidence type="ECO:0000313" key="3">
    <source>
        <dbReference type="Proteomes" id="UP001371305"/>
    </source>
</evidence>
<evidence type="ECO:0000256" key="1">
    <source>
        <dbReference type="SAM" id="MobiDB-lite"/>
    </source>
</evidence>
<comment type="caution">
    <text evidence="2">The sequence shown here is derived from an EMBL/GenBank/DDBJ whole genome shotgun (WGS) entry which is preliminary data.</text>
</comment>
<feature type="compositionally biased region" description="Basic and acidic residues" evidence="1">
    <location>
        <begin position="46"/>
        <end position="67"/>
    </location>
</feature>
<reference evidence="2 3" key="1">
    <citation type="submission" date="2024-04" db="EMBL/GenBank/DDBJ databases">
        <title>Luteolibacter sp. isolated from soil.</title>
        <authorList>
            <person name="An J."/>
        </authorList>
    </citation>
    <scope>NUCLEOTIDE SEQUENCE [LARGE SCALE GENOMIC DNA]</scope>
    <source>
        <strain evidence="2 3">Y139</strain>
    </source>
</reference>